<keyword evidence="2" id="KW-1185">Reference proteome</keyword>
<evidence type="ECO:0000313" key="1">
    <source>
        <dbReference type="EMBL" id="AOT72292.1"/>
    </source>
</evidence>
<sequence>MHVLLSVKEKYKFQLISIPGVVSVGIGYKSVNKKYTNQLAIVVGVEKKLTRPEVDQEEMIPDYLDNIPTDVVEIGKIILGNANKRVIEEQSPGAEVTDIRKSKVRPAPPGVSISHFRVGSGTFGAVVKGFFPGGIAILSNNHVIANNTNGLDTRAAIGDIILQPGWLYGGRDNEVIARLAAFSPILWIPLEKYGPGVPINLIDAALAIPLKPFLVTEMILGLGPVLGVTDAVIGMRVFKSGASTGVTEGYISQIHAFLVVRSRLDETRTALFDDQIITERISCPGDSGSLVLDSFGRAVGLLFAASETQSFFNPIKYVLKTFNAGF</sequence>
<dbReference type="SUPFAM" id="SSF50494">
    <property type="entry name" value="Trypsin-like serine proteases"/>
    <property type="match status" value="1"/>
</dbReference>
<proteinExistence type="predicted"/>
<evidence type="ECO:0000313" key="2">
    <source>
        <dbReference type="Proteomes" id="UP000095743"/>
    </source>
</evidence>
<dbReference type="STRING" id="1424294.Gferi_23740"/>
<dbReference type="Proteomes" id="UP000095743">
    <property type="component" value="Chromosome"/>
</dbReference>
<dbReference type="Gene3D" id="2.40.10.10">
    <property type="entry name" value="Trypsin-like serine proteases"/>
    <property type="match status" value="1"/>
</dbReference>
<dbReference type="EMBL" id="CP017269">
    <property type="protein sequence ID" value="AOT72292.1"/>
    <property type="molecule type" value="Genomic_DNA"/>
</dbReference>
<reference evidence="1 2" key="1">
    <citation type="submission" date="2016-09" db="EMBL/GenBank/DDBJ databases">
        <title>Genomic analysis reveals versatility of anaerobic energy metabolism of Geosporobacter ferrireducens IRF9 of phylum Firmicutes.</title>
        <authorList>
            <person name="Kim S.-J."/>
        </authorList>
    </citation>
    <scope>NUCLEOTIDE SEQUENCE [LARGE SCALE GENOMIC DNA]</scope>
    <source>
        <strain evidence="1 2">IRF9</strain>
    </source>
</reference>
<dbReference type="OrthoDB" id="104542at2"/>
<dbReference type="InterPro" id="IPR043504">
    <property type="entry name" value="Peptidase_S1_PA_chymotrypsin"/>
</dbReference>
<dbReference type="RefSeq" id="WP_069980601.1">
    <property type="nucleotide sequence ID" value="NZ_CP017269.1"/>
</dbReference>
<name>A0A1D8GN55_9FIRM</name>
<evidence type="ECO:0008006" key="3">
    <source>
        <dbReference type="Google" id="ProtNLM"/>
    </source>
</evidence>
<dbReference type="KEGG" id="gfe:Gferi_23740"/>
<gene>
    <name evidence="1" type="ORF">Gferi_23740</name>
</gene>
<accession>A0A1D8GN55</accession>
<protein>
    <recommendedName>
        <fullName evidence="3">Peptidase S1 domain-containing protein</fullName>
    </recommendedName>
</protein>
<organism evidence="1 2">
    <name type="scientific">Geosporobacter ferrireducens</name>
    <dbReference type="NCBI Taxonomy" id="1424294"/>
    <lineage>
        <taxon>Bacteria</taxon>
        <taxon>Bacillati</taxon>
        <taxon>Bacillota</taxon>
        <taxon>Clostridia</taxon>
        <taxon>Peptostreptococcales</taxon>
        <taxon>Thermotaleaceae</taxon>
        <taxon>Geosporobacter</taxon>
    </lineage>
</organism>
<dbReference type="AlphaFoldDB" id="A0A1D8GN55"/>
<dbReference type="InterPro" id="IPR009003">
    <property type="entry name" value="Peptidase_S1_PA"/>
</dbReference>